<dbReference type="EMBL" id="ML987193">
    <property type="protein sequence ID" value="KAF2250976.1"/>
    <property type="molecule type" value="Genomic_DNA"/>
</dbReference>
<dbReference type="InterPro" id="IPR011992">
    <property type="entry name" value="EF-hand-dom_pair"/>
</dbReference>
<proteinExistence type="predicted"/>
<feature type="domain" description="EH" evidence="2">
    <location>
        <begin position="596"/>
        <end position="689"/>
    </location>
</feature>
<feature type="compositionally biased region" description="Polar residues" evidence="1">
    <location>
        <begin position="453"/>
        <end position="470"/>
    </location>
</feature>
<evidence type="ECO:0000313" key="4">
    <source>
        <dbReference type="Proteomes" id="UP000800094"/>
    </source>
</evidence>
<evidence type="ECO:0000259" key="2">
    <source>
        <dbReference type="PROSITE" id="PS50031"/>
    </source>
</evidence>
<dbReference type="RefSeq" id="XP_033685980.1">
    <property type="nucleotide sequence ID" value="XM_033821414.1"/>
</dbReference>
<evidence type="ECO:0000256" key="1">
    <source>
        <dbReference type="SAM" id="MobiDB-lite"/>
    </source>
</evidence>
<sequence length="713" mass="77667">MSSASSARNSPQVPQTTNDTQYNVRDAALRGASSAFSKPPIKPKPQVNTYTGGSDGALLAATKVGTGTPRNTIPPGNASPLRRDWTGGSTRSVGRPNPPSHSSSSSTLAVPVDCAERTPSPSNIAAKLAAARYSPMKPIPQATTAPITSEMDANEPDILPPPGSVGNRLARLDSKKPSLPPPKRRGSIGSESAASTVRAPIEDTRATDDTPIPPTTSLVKMYEQNRPTTPSKPPASPLLVAQKAPPPVRSPKPQRKFNLPPEPNDEPLERKKTKSAPPVKPKPKPHLDLLPSTDGVGDGGSFSMLRKDSLGTPPIRQKPAQLATVKATTSRPKPPLRRASRQARPKSEDVTHSASFHRRLSSSLGSNDVPSSPSSFVSAQEEQEQEQAQEQEKPKPSLPPPRRSAKSRSETPRTETRLKTATPLPPKPRGSSTVKSPIPPPEKFPPPPRRRASTSGTSPRGTLYHSNYQRESVKAISKHMTGESLSNAIVGAALASSRNASPAPSATATPPLPTRKQQNHHHSPFHRSPSPPKPKPQPTGKLRTTMRKDPSSSSDEDESEKYKRKGTRIIGIGRKHPNKHHEGTRKRWRDQITERERKRYEGVWAANKGLHIFVQQPPRSPTRALEEDPMLDVLNLVTKEIWTRSRLSEHVLQEVWDLVDGRGMGRLRKEEFVVGMWLIDQRLKGRKLPIRVSESVWGSVRGVGVKVKVGPRK</sequence>
<feature type="compositionally biased region" description="Low complexity" evidence="1">
    <location>
        <begin position="496"/>
        <end position="509"/>
    </location>
</feature>
<feature type="compositionally biased region" description="Polar residues" evidence="1">
    <location>
        <begin position="1"/>
        <end position="23"/>
    </location>
</feature>
<feature type="region of interest" description="Disordered" evidence="1">
    <location>
        <begin position="496"/>
        <end position="588"/>
    </location>
</feature>
<keyword evidence="4" id="KW-1185">Reference proteome</keyword>
<feature type="region of interest" description="Disordered" evidence="1">
    <location>
        <begin position="1"/>
        <end position="470"/>
    </location>
</feature>
<gene>
    <name evidence="3" type="ORF">BU26DRAFT_274067</name>
</gene>
<feature type="compositionally biased region" description="Basic residues" evidence="1">
    <location>
        <begin position="562"/>
        <end position="588"/>
    </location>
</feature>
<feature type="compositionally biased region" description="Pro residues" evidence="1">
    <location>
        <begin position="437"/>
        <end position="447"/>
    </location>
</feature>
<dbReference type="AlphaFoldDB" id="A0A6A6IKR7"/>
<evidence type="ECO:0000313" key="3">
    <source>
        <dbReference type="EMBL" id="KAF2250976.1"/>
    </source>
</evidence>
<accession>A0A6A6IKR7</accession>
<feature type="compositionally biased region" description="Basic residues" evidence="1">
    <location>
        <begin position="334"/>
        <end position="344"/>
    </location>
</feature>
<feature type="compositionally biased region" description="Basic and acidic residues" evidence="1">
    <location>
        <begin position="407"/>
        <end position="418"/>
    </location>
</feature>
<protein>
    <recommendedName>
        <fullName evidence="2">EH domain-containing protein</fullName>
    </recommendedName>
</protein>
<dbReference type="OrthoDB" id="10045710at2759"/>
<dbReference type="SUPFAM" id="SSF47473">
    <property type="entry name" value="EF-hand"/>
    <property type="match status" value="1"/>
</dbReference>
<dbReference type="Pfam" id="PF12763">
    <property type="entry name" value="EH"/>
    <property type="match status" value="1"/>
</dbReference>
<name>A0A6A6IKR7_9PLEO</name>
<organism evidence="3 4">
    <name type="scientific">Trematosphaeria pertusa</name>
    <dbReference type="NCBI Taxonomy" id="390896"/>
    <lineage>
        <taxon>Eukaryota</taxon>
        <taxon>Fungi</taxon>
        <taxon>Dikarya</taxon>
        <taxon>Ascomycota</taxon>
        <taxon>Pezizomycotina</taxon>
        <taxon>Dothideomycetes</taxon>
        <taxon>Pleosporomycetidae</taxon>
        <taxon>Pleosporales</taxon>
        <taxon>Massarineae</taxon>
        <taxon>Trematosphaeriaceae</taxon>
        <taxon>Trematosphaeria</taxon>
    </lineage>
</organism>
<reference evidence="3" key="1">
    <citation type="journal article" date="2020" name="Stud. Mycol.">
        <title>101 Dothideomycetes genomes: a test case for predicting lifestyles and emergence of pathogens.</title>
        <authorList>
            <person name="Haridas S."/>
            <person name="Albert R."/>
            <person name="Binder M."/>
            <person name="Bloem J."/>
            <person name="Labutti K."/>
            <person name="Salamov A."/>
            <person name="Andreopoulos B."/>
            <person name="Baker S."/>
            <person name="Barry K."/>
            <person name="Bills G."/>
            <person name="Bluhm B."/>
            <person name="Cannon C."/>
            <person name="Castanera R."/>
            <person name="Culley D."/>
            <person name="Daum C."/>
            <person name="Ezra D."/>
            <person name="Gonzalez J."/>
            <person name="Henrissat B."/>
            <person name="Kuo A."/>
            <person name="Liang C."/>
            <person name="Lipzen A."/>
            <person name="Lutzoni F."/>
            <person name="Magnuson J."/>
            <person name="Mondo S."/>
            <person name="Nolan M."/>
            <person name="Ohm R."/>
            <person name="Pangilinan J."/>
            <person name="Park H.-J."/>
            <person name="Ramirez L."/>
            <person name="Alfaro M."/>
            <person name="Sun H."/>
            <person name="Tritt A."/>
            <person name="Yoshinaga Y."/>
            <person name="Zwiers L.-H."/>
            <person name="Turgeon B."/>
            <person name="Goodwin S."/>
            <person name="Spatafora J."/>
            <person name="Crous P."/>
            <person name="Grigoriev I."/>
        </authorList>
    </citation>
    <scope>NUCLEOTIDE SEQUENCE</scope>
    <source>
        <strain evidence="3">CBS 122368</strain>
    </source>
</reference>
<feature type="compositionally biased region" description="Polar residues" evidence="1">
    <location>
        <begin position="361"/>
        <end position="378"/>
    </location>
</feature>
<dbReference type="InterPro" id="IPR000261">
    <property type="entry name" value="EH_dom"/>
</dbReference>
<dbReference type="Proteomes" id="UP000800094">
    <property type="component" value="Unassembled WGS sequence"/>
</dbReference>
<dbReference type="GeneID" id="54574744"/>
<dbReference type="PROSITE" id="PS50031">
    <property type="entry name" value="EH"/>
    <property type="match status" value="1"/>
</dbReference>
<dbReference type="SMART" id="SM00027">
    <property type="entry name" value="EH"/>
    <property type="match status" value="1"/>
</dbReference>
<dbReference type="Gene3D" id="1.10.238.10">
    <property type="entry name" value="EF-hand"/>
    <property type="match status" value="1"/>
</dbReference>